<name>A0ABD3XPE9_SINWO</name>
<gene>
    <name evidence="2" type="ORF">ACJMK2_000456</name>
</gene>
<comment type="caution">
    <text evidence="2">The sequence shown here is derived from an EMBL/GenBank/DDBJ whole genome shotgun (WGS) entry which is preliminary data.</text>
</comment>
<dbReference type="InterPro" id="IPR050967">
    <property type="entry name" value="Thiamine_Salvage_TenA"/>
</dbReference>
<organism evidence="2 3">
    <name type="scientific">Sinanodonta woodiana</name>
    <name type="common">Chinese pond mussel</name>
    <name type="synonym">Anodonta woodiana</name>
    <dbReference type="NCBI Taxonomy" id="1069815"/>
    <lineage>
        <taxon>Eukaryota</taxon>
        <taxon>Metazoa</taxon>
        <taxon>Spiralia</taxon>
        <taxon>Lophotrochozoa</taxon>
        <taxon>Mollusca</taxon>
        <taxon>Bivalvia</taxon>
        <taxon>Autobranchia</taxon>
        <taxon>Heteroconchia</taxon>
        <taxon>Palaeoheterodonta</taxon>
        <taxon>Unionida</taxon>
        <taxon>Unionoidea</taxon>
        <taxon>Unionidae</taxon>
        <taxon>Unioninae</taxon>
        <taxon>Sinanodonta</taxon>
    </lineage>
</organism>
<dbReference type="PANTHER" id="PTHR43198:SF2">
    <property type="entry name" value="SI:CH1073-67J19.1-RELATED"/>
    <property type="match status" value="1"/>
</dbReference>
<dbReference type="InterPro" id="IPR004305">
    <property type="entry name" value="Thiaminase-2/PQQC"/>
</dbReference>
<dbReference type="SUPFAM" id="SSF48613">
    <property type="entry name" value="Heme oxygenase-like"/>
    <property type="match status" value="1"/>
</dbReference>
<feature type="domain" description="Thiaminase-2/PQQC" evidence="1">
    <location>
        <begin position="51"/>
        <end position="196"/>
    </location>
</feature>
<dbReference type="GO" id="GO:0006772">
    <property type="term" value="P:thiamine metabolic process"/>
    <property type="evidence" value="ECO:0007669"/>
    <property type="project" value="UniProtKB-ARBA"/>
</dbReference>
<evidence type="ECO:0000313" key="3">
    <source>
        <dbReference type="Proteomes" id="UP001634394"/>
    </source>
</evidence>
<dbReference type="EMBL" id="JBJQND010000001">
    <property type="protein sequence ID" value="KAL3888074.1"/>
    <property type="molecule type" value="Genomic_DNA"/>
</dbReference>
<dbReference type="AlphaFoldDB" id="A0ABD3XPE9"/>
<dbReference type="Gene3D" id="1.20.910.10">
    <property type="entry name" value="Heme oxygenase-like"/>
    <property type="match status" value="1"/>
</dbReference>
<dbReference type="Proteomes" id="UP001634394">
    <property type="component" value="Unassembled WGS sequence"/>
</dbReference>
<dbReference type="Pfam" id="PF03070">
    <property type="entry name" value="TENA_THI-4"/>
    <property type="match status" value="1"/>
</dbReference>
<sequence length="243" mass="27970">MSAPISPRHADRLVDKLSESVLFRDLADRASQHRLKAGDELLSEFLWKSTQSQQQDALNSKFIQGLRYGNLDPTRFGGYMVQDSIYCYYCKGDIDIAATKATDPNLREFLEQRSKSYITYYEEMFKKWHIIDASGIELNKECKDYADLEKNVAETMDPLYLVVALIPCHKLWPWLGQQITWPQHDFGVYESWVTSNLNPCSQSYRKLDKIIDDAFLVGAIDKEQALCVYRGCMIGEATFFSSV</sequence>
<evidence type="ECO:0000259" key="1">
    <source>
        <dbReference type="Pfam" id="PF03070"/>
    </source>
</evidence>
<dbReference type="CDD" id="cd19359">
    <property type="entry name" value="TenA_C_Bt3146-like"/>
    <property type="match status" value="1"/>
</dbReference>
<dbReference type="InterPro" id="IPR016084">
    <property type="entry name" value="Haem_Oase-like_multi-hlx"/>
</dbReference>
<evidence type="ECO:0000313" key="2">
    <source>
        <dbReference type="EMBL" id="KAL3888074.1"/>
    </source>
</evidence>
<reference evidence="2 3" key="1">
    <citation type="submission" date="2024-11" db="EMBL/GenBank/DDBJ databases">
        <title>Chromosome-level genome assembly of the freshwater bivalve Anodonta woodiana.</title>
        <authorList>
            <person name="Chen X."/>
        </authorList>
    </citation>
    <scope>NUCLEOTIDE SEQUENCE [LARGE SCALE GENOMIC DNA]</scope>
    <source>
        <strain evidence="2">MN2024</strain>
        <tissue evidence="2">Gills</tissue>
    </source>
</reference>
<protein>
    <recommendedName>
        <fullName evidence="1">Thiaminase-2/PQQC domain-containing protein</fullName>
    </recommendedName>
</protein>
<dbReference type="PANTHER" id="PTHR43198">
    <property type="entry name" value="BIFUNCTIONAL TH2 PROTEIN"/>
    <property type="match status" value="1"/>
</dbReference>
<accession>A0ABD3XPE9</accession>
<proteinExistence type="predicted"/>
<keyword evidence="3" id="KW-1185">Reference proteome</keyword>